<keyword evidence="2" id="KW-0472">Membrane</keyword>
<evidence type="ECO:0000256" key="2">
    <source>
        <dbReference type="SAM" id="Phobius"/>
    </source>
</evidence>
<keyword evidence="2" id="KW-1133">Transmembrane helix</keyword>
<reference evidence="3 4" key="1">
    <citation type="journal article" date="2014" name="Genome Announc.">
        <title>Trypanosoma cruzi Clone Dm28c Draft Genome Sequence.</title>
        <authorList>
            <person name="Grisard E.C."/>
            <person name="Teixeira S.M."/>
            <person name="de Almeida L.G."/>
            <person name="Stoco P.H."/>
            <person name="Gerber A.L."/>
            <person name="Talavera-Lopez C."/>
            <person name="Lima O.C."/>
            <person name="Andersson B."/>
            <person name="de Vasconcelos A.T."/>
        </authorList>
    </citation>
    <scope>NUCLEOTIDE SEQUENCE [LARGE SCALE GENOMIC DNA]</scope>
    <source>
        <strain evidence="3 4">Dm28c</strain>
    </source>
</reference>
<dbReference type="VEuPathDB" id="TriTrypDB:TCDM_06602"/>
<gene>
    <name evidence="3" type="ORF">TCDM_06602</name>
</gene>
<evidence type="ECO:0008006" key="5">
    <source>
        <dbReference type="Google" id="ProtNLM"/>
    </source>
</evidence>
<name>V5BBN0_TRYCR</name>
<feature type="transmembrane region" description="Helical" evidence="2">
    <location>
        <begin position="21"/>
        <end position="44"/>
    </location>
</feature>
<dbReference type="EMBL" id="AYLP01000072">
    <property type="protein sequence ID" value="ESS65074.1"/>
    <property type="molecule type" value="Genomic_DNA"/>
</dbReference>
<evidence type="ECO:0000256" key="1">
    <source>
        <dbReference type="SAM" id="MobiDB-lite"/>
    </source>
</evidence>
<evidence type="ECO:0000313" key="3">
    <source>
        <dbReference type="EMBL" id="ESS65074.1"/>
    </source>
</evidence>
<proteinExistence type="predicted"/>
<comment type="caution">
    <text evidence="3">The sequence shown here is derived from an EMBL/GenBank/DDBJ whole genome shotgun (WGS) entry which is preliminary data.</text>
</comment>
<feature type="region of interest" description="Disordered" evidence="1">
    <location>
        <begin position="130"/>
        <end position="151"/>
    </location>
</feature>
<accession>V5BBN0</accession>
<keyword evidence="2" id="KW-0812">Transmembrane</keyword>
<protein>
    <recommendedName>
        <fullName evidence="5">Methyltransferase</fullName>
    </recommendedName>
</protein>
<evidence type="ECO:0000313" key="4">
    <source>
        <dbReference type="Proteomes" id="UP000017861"/>
    </source>
</evidence>
<dbReference type="OrthoDB" id="243841at2759"/>
<sequence length="458" mass="52403">MMGGYDRSEGFLKNENRSFSAHFLLLLLLLLLFLFGGTCLSVRWHPRRAILFFFLVLFCFACLTPFILVLFLLFLFWRTARMKGTLGGRYGVGKILHLLQEKHGWLASDAHVFFLAGNWQDDVRGWVTRHQQRRKHGGRPAPPQTQPARGWAKMNDGFASKRQFLEMTISDPQGSSTPMNAFYVFDDANPRMPLLQREGDHGDVVTFPFTTTEAALYIRHDKQKIWTGNLTELSTCTGSSVNVLSGEYLRSHTLLRDLRSAFLPRQAADLLAVDFVGETSSMVTSPERFFTDMHTRDSLVNVIALGTHLLRPSGALLLRFPFCVRPQDKPVISAVRQHMRWCFQVAACEVDNDHLYCMGYRHATWHPITPEPKSPFPGLFQKSMRRSKKWNPRRKKDRNYFVALKPGFTDAPLVKEPLGRAIEEEVRAAKKVEEKADALFGVSLGMVERRTHQSKRDD</sequence>
<organism evidence="3 4">
    <name type="scientific">Trypanosoma cruzi Dm28c</name>
    <dbReference type="NCBI Taxonomy" id="1416333"/>
    <lineage>
        <taxon>Eukaryota</taxon>
        <taxon>Discoba</taxon>
        <taxon>Euglenozoa</taxon>
        <taxon>Kinetoplastea</taxon>
        <taxon>Metakinetoplastina</taxon>
        <taxon>Trypanosomatida</taxon>
        <taxon>Trypanosomatidae</taxon>
        <taxon>Trypanosoma</taxon>
        <taxon>Schizotrypanum</taxon>
    </lineage>
</organism>
<dbReference type="Proteomes" id="UP000017861">
    <property type="component" value="Unassembled WGS sequence"/>
</dbReference>
<dbReference type="AlphaFoldDB" id="V5BBN0"/>
<feature type="transmembrane region" description="Helical" evidence="2">
    <location>
        <begin position="50"/>
        <end position="77"/>
    </location>
</feature>